<dbReference type="InterPro" id="IPR016036">
    <property type="entry name" value="Malonyl_transacylase_ACP-bd"/>
</dbReference>
<dbReference type="SMART" id="SM00823">
    <property type="entry name" value="PKS_PP"/>
    <property type="match status" value="1"/>
</dbReference>
<dbReference type="InterPro" id="IPR049900">
    <property type="entry name" value="PKS_mFAS_DH"/>
</dbReference>
<dbReference type="GO" id="GO:0004312">
    <property type="term" value="F:fatty acid synthase activity"/>
    <property type="evidence" value="ECO:0007669"/>
    <property type="project" value="TreeGrafter"/>
</dbReference>
<sequence>MARTAAQQLSLLQSNPRPNPTSTDKPNAKTTPKTVLLFGCQSLDFNVHHFRSLRRVVLDCPEHHWVLDVLAELPVYWRTTTKYVPHLQEALPGAEEQLRELSRWFRVPKGAEEGKVPREECFPLPYIQHAPLFMVHHLVQYASYMRMTGEEGDEGGPVVEIVGFCIGFLSAAVAASVTGLDQLPKYGAVGVRLATLLGAMGDAQEWERRYTSLSTVWKDPELGRELPGVLARYPETYITVWYDENRLTVMTPRSSLAPLQQSLRSAGFVAYHIDFNGRYHWAGHRKTLDALYEMCDADPALRLPDASQLRRRPWSNISGDPVCKGPLHRLVLQSVLSQPSMWYETFAAVHRSHLEDTDAIVVEFGRERCVPPSFMRSLRDRVIHYDDLELDSFSRIAPAGSPRVYDEDIAVVGMACRVAGADDLEEFWQLLCAGKSQHREIPPERYKDYETPWRPDAARPWLGNFIRDIDAFDHKFFKKVPREIMSQDPQQRLLLQVAYQALEQSGYFHRNATKEVGCYIACCTVDYEHNVNCHPATAYAATGLLRSFIAGKLSHYFGWHGPALCIDTACSGSTVALHHACRAILNGDCKAALVGGANAITSPLGFDNLNGASFLSPTGPCKPFDAKADGYCRGEGFAAIVVKKLSDALAAGDPILGTIAGTAVEQNDNCTPIVVPHAPSLAALFKKVTERARIHPRDISVVEAHGTGTQAGDPAEYSSVRQVMGGPQRTAPLSLGSVKGLVGHTEGVSGIIALVKVLLMMQEGKTPPQPNFQTLNPHIQASSEDQIEIPTQLKPWIADYRAALINNYGACGSNASIVVTQAPDARQPPTAIHDPGLSLPFRLCGLDENRIRAYARRLQQFLHHKALSSQHASLANISFGTGRQSNPTLDCQLVFSCASMADFDAKLSSVIEGRDTQFIRLKKPMAPVVLCFGGQVSTFVGLDRAVYYTMRVLRDHLDECNRLLESLGYPSLYPGIFERTTIGDQVKLQTQLFSLQYACARSWMDCGVPVTAIVGHSFGELTAMCVSGVLSLVDALALVARRAILIRDNWGTDAGGMIAVDGGRVEIEGLLTESAKTTTGVAPAEIACFNGPRSFTLAGSVVAIDAVQHTLATNPTFSSIRWKRLNVTNAFHSALVEPLIADLKGITQDLTLNEPIMHYERATEQPCTGLPTASIAADHLRQPVYFSHAIQRLAARHRSCIWLEAGSNSTITVMASRALEATSVNHRFQAVNITGDSGVRNLTDVTIALWREGVPTTYWAHHSSQTPEYGVLLLPPYQFEKSRHWMDNKPLPTMNTAHPKYKEALSGHVGAQTAPLAPASHMLDNAVEALRSLSEGKGKVPQVKNVTSDAPLGLDNRDVQIMLHAQNKDKTVWDLKYTSEDRQKGARSQVVHCSARITMFSPDDPALAGEFARYSRLVNHRRCHELLNDPDVDDVLQGRNLYRYFSEIVEYSEPYRGVRKLVGKGNESAGHVVKKYSAETWADTYLCDSFSQVGGFWVNCMTDRSPSDIYIASGMEQWMRTPLYADSETPRPDTWDVFATHERSDGLYTSDIFVFEPTSGRLVEVFIGMQYSRVPKAMFCKILGKLNPTSLQAQPDASQAVKRTSDIPARIKSVVAEFCAVDPCEIRDDDNMADSGVDSLMAMELARELEEAFHCTLSATDLMEAETFRDLVCAVQGAMGVDTDSAQDTLDSSTGSDIEGDQDSVANTPSTESITSLSTNTPELQLPEDLILEAFGETKALTDQFLSENHCSGRVHSFNPLQMQLCVTLTLEAFEILGSFIRAAKPGQPLDRISHDPQHQELVDYLYRRLEEARLVDLDETGVIRTGITWLSKSSTTILEDIGRTYPEFAGASKLAFFTGSKLAAVLRGEQDGLQLIFGTKEGQELVSWMYGDESHNVTGYKQMLDFIQRLTHKVGSESGPLRILEMGAGTGGGTKWLLPGLTKLGIPVEYIFTDISLAFLAQARRRFKEYAFVQYKVHDIEKPPAHELVGTQHIIIASNAVHATSNLQVSTRNMRKFLRPDGVVMMLEMTRPQFAIDIVFGLFRGWWVFNDGRTHAITSEQRWEADLHAVGYGHVDWTDGYSPEVSVQRVLFATTGGEQRPRLPLGPKPAGVDLLAGVDSVARERATDEYILRIIEGFTEPVPASKPVTGPICILVTGATGSLGSHLIAHLARLKVVHTVVCLNRRVLGDPLERQKQALAERGISLRPDEMTKLTVLEGEGAERLGLSNEQYDLLNKSVTHIIHNAWSMNGARSLATFESQFRTMRSLIDLARDIASTRSSNSRVGFQFISSIGAVGHRPLLTGEKTVTEDRSTIGWALANGYAEAKFVCEQALHLTLLQFPNLFNAMIVRPGQIAGSSTSGYWNTAEHFPAVIKSAQTLKILPALEGTLSWTPVNDVAATLTDLILTENPHPIYHIDNMTRQPWDDMIRVFARELNIPPDNIIPFPEWIHRVKAFPGTREDNPASVMADWLSDHFERMSCGGLLLDTSHARQHSAALRVLGPVDPTVARRYIQHWRQRGFLR</sequence>
<dbReference type="PROSITE" id="PS50075">
    <property type="entry name" value="CARRIER"/>
    <property type="match status" value="1"/>
</dbReference>
<dbReference type="SUPFAM" id="SSF51735">
    <property type="entry name" value="NAD(P)-binding Rossmann-fold domains"/>
    <property type="match status" value="1"/>
</dbReference>
<dbReference type="OrthoDB" id="329835at2759"/>
<dbReference type="InterPro" id="IPR014031">
    <property type="entry name" value="Ketoacyl_synth_C"/>
</dbReference>
<feature type="region of interest" description="N-terminal hotdog fold" evidence="8">
    <location>
        <begin position="1266"/>
        <end position="1404"/>
    </location>
</feature>
<feature type="domain" description="Ketosynthase family 3 (KS3)" evidence="11">
    <location>
        <begin position="406"/>
        <end position="821"/>
    </location>
</feature>
<evidence type="ECO:0000256" key="3">
    <source>
        <dbReference type="ARBA" id="ARBA00022553"/>
    </source>
</evidence>
<dbReference type="Gene3D" id="3.10.129.110">
    <property type="entry name" value="Polyketide synthase dehydratase"/>
    <property type="match status" value="1"/>
</dbReference>
<dbReference type="InterPro" id="IPR020841">
    <property type="entry name" value="PKS_Beta-ketoAc_synthase_dom"/>
</dbReference>
<evidence type="ECO:0000256" key="6">
    <source>
        <dbReference type="ARBA" id="ARBA00023268"/>
    </source>
</evidence>
<dbReference type="EMBL" id="KZ824464">
    <property type="protein sequence ID" value="RAK97282.1"/>
    <property type="molecule type" value="Genomic_DNA"/>
</dbReference>
<dbReference type="GO" id="GO:0031177">
    <property type="term" value="F:phosphopantetheine binding"/>
    <property type="evidence" value="ECO:0007669"/>
    <property type="project" value="InterPro"/>
</dbReference>
<dbReference type="Gene3D" id="1.10.1200.10">
    <property type="entry name" value="ACP-like"/>
    <property type="match status" value="1"/>
</dbReference>
<organism evidence="13 14">
    <name type="scientific">Aspergillus ibericus CBS 121593</name>
    <dbReference type="NCBI Taxonomy" id="1448316"/>
    <lineage>
        <taxon>Eukaryota</taxon>
        <taxon>Fungi</taxon>
        <taxon>Dikarya</taxon>
        <taxon>Ascomycota</taxon>
        <taxon>Pezizomycotina</taxon>
        <taxon>Eurotiomycetes</taxon>
        <taxon>Eurotiomycetidae</taxon>
        <taxon>Eurotiales</taxon>
        <taxon>Aspergillaceae</taxon>
        <taxon>Aspergillus</taxon>
        <taxon>Aspergillus subgen. Circumdati</taxon>
    </lineage>
</organism>
<feature type="region of interest" description="Disordered" evidence="9">
    <location>
        <begin position="1684"/>
        <end position="1720"/>
    </location>
</feature>
<dbReference type="PROSITE" id="PS52019">
    <property type="entry name" value="PKS_MFAS_DH"/>
    <property type="match status" value="1"/>
</dbReference>
<dbReference type="Gene3D" id="3.40.366.10">
    <property type="entry name" value="Malonyl-Coenzyme A Acyl Carrier Protein, domain 2"/>
    <property type="match status" value="2"/>
</dbReference>
<protein>
    <submittedName>
        <fullName evidence="13">Uncharacterized protein</fullName>
    </submittedName>
</protein>
<dbReference type="InterPro" id="IPR036736">
    <property type="entry name" value="ACP-like_sf"/>
</dbReference>
<dbReference type="SMART" id="SM00825">
    <property type="entry name" value="PKS_KS"/>
    <property type="match status" value="1"/>
</dbReference>
<dbReference type="Pfam" id="PF00550">
    <property type="entry name" value="PP-binding"/>
    <property type="match status" value="1"/>
</dbReference>
<comment type="pathway">
    <text evidence="1">Secondary metabolite biosynthesis.</text>
</comment>
<name>A0A395GPM0_9EURO</name>
<evidence type="ECO:0000256" key="8">
    <source>
        <dbReference type="PROSITE-ProRule" id="PRU01363"/>
    </source>
</evidence>
<dbReference type="InterPro" id="IPR016039">
    <property type="entry name" value="Thiolase-like"/>
</dbReference>
<dbReference type="InterPro" id="IPR013217">
    <property type="entry name" value="Methyltransf_12"/>
</dbReference>
<evidence type="ECO:0000259" key="10">
    <source>
        <dbReference type="PROSITE" id="PS50075"/>
    </source>
</evidence>
<dbReference type="GO" id="GO:0044550">
    <property type="term" value="P:secondary metabolite biosynthetic process"/>
    <property type="evidence" value="ECO:0007669"/>
    <property type="project" value="TreeGrafter"/>
</dbReference>
<dbReference type="Pfam" id="PF18558">
    <property type="entry name" value="HTH_51"/>
    <property type="match status" value="1"/>
</dbReference>
<evidence type="ECO:0000259" key="11">
    <source>
        <dbReference type="PROSITE" id="PS52004"/>
    </source>
</evidence>
<evidence type="ECO:0000313" key="14">
    <source>
        <dbReference type="Proteomes" id="UP000249402"/>
    </source>
</evidence>
<dbReference type="Pfam" id="PF02801">
    <property type="entry name" value="Ketoacyl-synt_C"/>
    <property type="match status" value="1"/>
</dbReference>
<evidence type="ECO:0000259" key="12">
    <source>
        <dbReference type="PROSITE" id="PS52019"/>
    </source>
</evidence>
<dbReference type="InterPro" id="IPR029063">
    <property type="entry name" value="SAM-dependent_MTases_sf"/>
</dbReference>
<evidence type="ECO:0000256" key="5">
    <source>
        <dbReference type="ARBA" id="ARBA00022857"/>
    </source>
</evidence>
<feature type="domain" description="Carrier" evidence="10">
    <location>
        <begin position="1605"/>
        <end position="1679"/>
    </location>
</feature>
<evidence type="ECO:0000256" key="4">
    <source>
        <dbReference type="ARBA" id="ARBA00022679"/>
    </source>
</evidence>
<evidence type="ECO:0000256" key="9">
    <source>
        <dbReference type="SAM" id="MobiDB-lite"/>
    </source>
</evidence>
<dbReference type="GeneID" id="37221995"/>
<evidence type="ECO:0000256" key="7">
    <source>
        <dbReference type="ARBA" id="ARBA00023315"/>
    </source>
</evidence>
<dbReference type="Pfam" id="PF00698">
    <property type="entry name" value="Acyl_transf_1"/>
    <property type="match status" value="1"/>
</dbReference>
<dbReference type="Gene3D" id="3.40.50.150">
    <property type="entry name" value="Vaccinia Virus protein VP39"/>
    <property type="match status" value="1"/>
</dbReference>
<dbReference type="InterPro" id="IPR013120">
    <property type="entry name" value="FAR_NAD-bd"/>
</dbReference>
<keyword evidence="6" id="KW-0511">Multifunctional enzyme</keyword>
<keyword evidence="3" id="KW-0597">Phosphoprotein</keyword>
<dbReference type="Gene3D" id="3.40.50.720">
    <property type="entry name" value="NAD(P)-binding Rossmann-like Domain"/>
    <property type="match status" value="1"/>
</dbReference>
<keyword evidence="4" id="KW-0808">Transferase</keyword>
<feature type="compositionally biased region" description="Polar residues" evidence="9">
    <location>
        <begin position="1704"/>
        <end position="1720"/>
    </location>
</feature>
<feature type="domain" description="PKS/mFAS DH" evidence="12">
    <location>
        <begin position="1266"/>
        <end position="1580"/>
    </location>
</feature>
<dbReference type="InterPro" id="IPR001227">
    <property type="entry name" value="Ac_transferase_dom_sf"/>
</dbReference>
<feature type="compositionally biased region" description="Polar residues" evidence="9">
    <location>
        <begin position="1684"/>
        <end position="1696"/>
    </location>
</feature>
<dbReference type="SMART" id="SM00827">
    <property type="entry name" value="PKS_AT"/>
    <property type="match status" value="1"/>
</dbReference>
<dbReference type="SUPFAM" id="SSF53901">
    <property type="entry name" value="Thiolase-like"/>
    <property type="match status" value="1"/>
</dbReference>
<proteinExistence type="predicted"/>
<dbReference type="PROSITE" id="PS52004">
    <property type="entry name" value="KS3_2"/>
    <property type="match status" value="1"/>
</dbReference>
<dbReference type="Gene3D" id="3.40.47.10">
    <property type="match status" value="1"/>
</dbReference>
<dbReference type="InterPro" id="IPR014043">
    <property type="entry name" value="Acyl_transferase_dom"/>
</dbReference>
<dbReference type="Pfam" id="PF00109">
    <property type="entry name" value="ketoacyl-synt"/>
    <property type="match status" value="1"/>
</dbReference>
<dbReference type="SUPFAM" id="SSF47336">
    <property type="entry name" value="ACP-like"/>
    <property type="match status" value="1"/>
</dbReference>
<keyword evidence="5" id="KW-0521">NADP</keyword>
<dbReference type="RefSeq" id="XP_025571610.1">
    <property type="nucleotide sequence ID" value="XM_025717130.1"/>
</dbReference>
<gene>
    <name evidence="13" type="ORF">BO80DRAFT_389881</name>
</gene>
<dbReference type="Pfam" id="PF16073">
    <property type="entry name" value="SAT"/>
    <property type="match status" value="1"/>
</dbReference>
<dbReference type="InterPro" id="IPR042104">
    <property type="entry name" value="PKS_dehydratase_sf"/>
</dbReference>
<dbReference type="SUPFAM" id="SSF52151">
    <property type="entry name" value="FabD/lysophospholipase-like"/>
    <property type="match status" value="1"/>
</dbReference>
<dbReference type="Pfam" id="PF07993">
    <property type="entry name" value="NAD_binding_4"/>
    <property type="match status" value="1"/>
</dbReference>
<feature type="region of interest" description="Disordered" evidence="9">
    <location>
        <begin position="1"/>
        <end position="30"/>
    </location>
</feature>
<dbReference type="InterPro" id="IPR036291">
    <property type="entry name" value="NAD(P)-bd_dom_sf"/>
</dbReference>
<dbReference type="SUPFAM" id="SSF55048">
    <property type="entry name" value="Probable ACP-binding domain of malonyl-CoA ACP transacylase"/>
    <property type="match status" value="1"/>
</dbReference>
<dbReference type="Pfam" id="PF08242">
    <property type="entry name" value="Methyltransf_12"/>
    <property type="match status" value="1"/>
</dbReference>
<evidence type="ECO:0000256" key="1">
    <source>
        <dbReference type="ARBA" id="ARBA00005179"/>
    </source>
</evidence>
<feature type="region of interest" description="C-terminal hotdog fold" evidence="8">
    <location>
        <begin position="1432"/>
        <end position="1580"/>
    </location>
</feature>
<evidence type="ECO:0000256" key="2">
    <source>
        <dbReference type="ARBA" id="ARBA00022450"/>
    </source>
</evidence>
<dbReference type="VEuPathDB" id="FungiDB:BO80DRAFT_389881"/>
<dbReference type="InterPro" id="IPR020806">
    <property type="entry name" value="PKS_PP-bd"/>
</dbReference>
<dbReference type="InterPro" id="IPR041068">
    <property type="entry name" value="HTH_51"/>
</dbReference>
<dbReference type="InterPro" id="IPR050091">
    <property type="entry name" value="PKS_NRPS_Biosynth_Enz"/>
</dbReference>
<dbReference type="SUPFAM" id="SSF53335">
    <property type="entry name" value="S-adenosyl-L-methionine-dependent methyltransferases"/>
    <property type="match status" value="1"/>
</dbReference>
<dbReference type="Proteomes" id="UP000249402">
    <property type="component" value="Unassembled WGS sequence"/>
</dbReference>
<accession>A0A395GPM0</accession>
<dbReference type="PANTHER" id="PTHR43775">
    <property type="entry name" value="FATTY ACID SYNTHASE"/>
    <property type="match status" value="1"/>
</dbReference>
<feature type="active site" description="Proton donor; for dehydratase activity" evidence="8">
    <location>
        <position position="1488"/>
    </location>
</feature>
<dbReference type="GO" id="GO:0006633">
    <property type="term" value="P:fatty acid biosynthetic process"/>
    <property type="evidence" value="ECO:0007669"/>
    <property type="project" value="TreeGrafter"/>
</dbReference>
<dbReference type="InterPro" id="IPR016035">
    <property type="entry name" value="Acyl_Trfase/lysoPLipase"/>
</dbReference>
<dbReference type="InterPro" id="IPR006162">
    <property type="entry name" value="Ppantetheine_attach_site"/>
</dbReference>
<feature type="active site" description="Proton acceptor; for dehydratase activity" evidence="8">
    <location>
        <position position="1308"/>
    </location>
</feature>
<reference evidence="13 14" key="1">
    <citation type="submission" date="2018-02" db="EMBL/GenBank/DDBJ databases">
        <title>The genomes of Aspergillus section Nigri reveals drivers in fungal speciation.</title>
        <authorList>
            <consortium name="DOE Joint Genome Institute"/>
            <person name="Vesth T.C."/>
            <person name="Nybo J."/>
            <person name="Theobald S."/>
            <person name="Brandl J."/>
            <person name="Frisvad J.C."/>
            <person name="Nielsen K.F."/>
            <person name="Lyhne E.K."/>
            <person name="Kogle M.E."/>
            <person name="Kuo A."/>
            <person name="Riley R."/>
            <person name="Clum A."/>
            <person name="Nolan M."/>
            <person name="Lipzen A."/>
            <person name="Salamov A."/>
            <person name="Henrissat B."/>
            <person name="Wiebenga A."/>
            <person name="De vries R.P."/>
            <person name="Grigoriev I.V."/>
            <person name="Mortensen U.H."/>
            <person name="Andersen M.R."/>
            <person name="Baker S.E."/>
        </authorList>
    </citation>
    <scope>NUCLEOTIDE SEQUENCE [LARGE SCALE GENOMIC DNA]</scope>
    <source>
        <strain evidence="13 14">CBS 121593</strain>
    </source>
</reference>
<dbReference type="PANTHER" id="PTHR43775:SF14">
    <property type="entry name" value="ITERATIVE POLYKETIDE SYNTHASE AFOE-RELATED"/>
    <property type="match status" value="1"/>
</dbReference>
<dbReference type="CDD" id="cd00833">
    <property type="entry name" value="PKS"/>
    <property type="match status" value="1"/>
</dbReference>
<dbReference type="InterPro" id="IPR009081">
    <property type="entry name" value="PP-bd_ACP"/>
</dbReference>
<keyword evidence="14" id="KW-1185">Reference proteome</keyword>
<dbReference type="PROSITE" id="PS00012">
    <property type="entry name" value="PHOSPHOPANTETHEINE"/>
    <property type="match status" value="1"/>
</dbReference>
<keyword evidence="7" id="KW-0012">Acyltransferase</keyword>
<dbReference type="Gene3D" id="3.30.70.3290">
    <property type="match status" value="1"/>
</dbReference>
<dbReference type="STRING" id="1448316.A0A395GPM0"/>
<keyword evidence="2" id="KW-0596">Phosphopantetheine</keyword>
<dbReference type="InterPro" id="IPR032088">
    <property type="entry name" value="SAT"/>
</dbReference>
<dbReference type="InterPro" id="IPR014030">
    <property type="entry name" value="Ketoacyl_synth_N"/>
</dbReference>
<evidence type="ECO:0000313" key="13">
    <source>
        <dbReference type="EMBL" id="RAK97282.1"/>
    </source>
</evidence>